<feature type="compositionally biased region" description="Polar residues" evidence="1">
    <location>
        <begin position="197"/>
        <end position="207"/>
    </location>
</feature>
<gene>
    <name evidence="2" type="ORF">HAX54_052901</name>
</gene>
<comment type="caution">
    <text evidence="2">The sequence shown here is derived from an EMBL/GenBank/DDBJ whole genome shotgun (WGS) entry which is preliminary data.</text>
</comment>
<protein>
    <submittedName>
        <fullName evidence="2">Uncharacterized protein</fullName>
    </submittedName>
</protein>
<reference evidence="2 3" key="1">
    <citation type="journal article" date="2021" name="BMC Genomics">
        <title>Datura genome reveals duplications of psychoactive alkaloid biosynthetic genes and high mutation rate following tissue culture.</title>
        <authorList>
            <person name="Rajewski A."/>
            <person name="Carter-House D."/>
            <person name="Stajich J."/>
            <person name="Litt A."/>
        </authorList>
    </citation>
    <scope>NUCLEOTIDE SEQUENCE [LARGE SCALE GENOMIC DNA]</scope>
    <source>
        <strain evidence="2">AR-01</strain>
    </source>
</reference>
<evidence type="ECO:0000313" key="3">
    <source>
        <dbReference type="Proteomes" id="UP000823775"/>
    </source>
</evidence>
<proteinExistence type="predicted"/>
<dbReference type="Proteomes" id="UP000823775">
    <property type="component" value="Unassembled WGS sequence"/>
</dbReference>
<organism evidence="2 3">
    <name type="scientific">Datura stramonium</name>
    <name type="common">Jimsonweed</name>
    <name type="synonym">Common thornapple</name>
    <dbReference type="NCBI Taxonomy" id="4076"/>
    <lineage>
        <taxon>Eukaryota</taxon>
        <taxon>Viridiplantae</taxon>
        <taxon>Streptophyta</taxon>
        <taxon>Embryophyta</taxon>
        <taxon>Tracheophyta</taxon>
        <taxon>Spermatophyta</taxon>
        <taxon>Magnoliopsida</taxon>
        <taxon>eudicotyledons</taxon>
        <taxon>Gunneridae</taxon>
        <taxon>Pentapetalae</taxon>
        <taxon>asterids</taxon>
        <taxon>lamiids</taxon>
        <taxon>Solanales</taxon>
        <taxon>Solanaceae</taxon>
        <taxon>Solanoideae</taxon>
        <taxon>Datureae</taxon>
        <taxon>Datura</taxon>
    </lineage>
</organism>
<keyword evidence="3" id="KW-1185">Reference proteome</keyword>
<feature type="compositionally biased region" description="Basic and acidic residues" evidence="1">
    <location>
        <begin position="159"/>
        <end position="179"/>
    </location>
</feature>
<accession>A0ABS8WR76</accession>
<sequence>MAPYEDGYEALIPTTRIRNLQNEWRYLRMLSIEETNWCTPDYYSWFNIGGHRVPPSVVGYDGTNVSRLRKPHDTGDEIDPELPRTEEDPIEEDLEKHPVEEDPEEDPIKENLEEDPEGDPIEENLTKEEPEEDPSIYDLSDGGIMEMGPGEEPENVQTQHHEGESEAQSEFRPEGHGEEGGWQMGDPEGSSEDDFILSTTLDSTMIY</sequence>
<feature type="compositionally biased region" description="Acidic residues" evidence="1">
    <location>
        <begin position="112"/>
        <end position="122"/>
    </location>
</feature>
<evidence type="ECO:0000313" key="2">
    <source>
        <dbReference type="EMBL" id="MCE3214621.1"/>
    </source>
</evidence>
<evidence type="ECO:0000256" key="1">
    <source>
        <dbReference type="SAM" id="MobiDB-lite"/>
    </source>
</evidence>
<feature type="compositionally biased region" description="Basic and acidic residues" evidence="1">
    <location>
        <begin position="94"/>
        <end position="111"/>
    </location>
</feature>
<dbReference type="EMBL" id="JACEIK010009713">
    <property type="protein sequence ID" value="MCE3214621.1"/>
    <property type="molecule type" value="Genomic_DNA"/>
</dbReference>
<feature type="compositionally biased region" description="Basic and acidic residues" evidence="1">
    <location>
        <begin position="71"/>
        <end position="87"/>
    </location>
</feature>
<feature type="region of interest" description="Disordered" evidence="1">
    <location>
        <begin position="64"/>
        <end position="207"/>
    </location>
</feature>
<name>A0ABS8WR76_DATST</name>